<dbReference type="SUPFAM" id="SSF53335">
    <property type="entry name" value="S-adenosyl-L-methionine-dependent methyltransferases"/>
    <property type="match status" value="1"/>
</dbReference>
<name>A0A512BES2_9BACT</name>
<proteinExistence type="predicted"/>
<dbReference type="Gene3D" id="3.40.50.150">
    <property type="entry name" value="Vaccinia Virus protein VP39"/>
    <property type="match status" value="1"/>
</dbReference>
<organism evidence="2 3">
    <name type="scientific">Segetibacter aerophilus</name>
    <dbReference type="NCBI Taxonomy" id="670293"/>
    <lineage>
        <taxon>Bacteria</taxon>
        <taxon>Pseudomonadati</taxon>
        <taxon>Bacteroidota</taxon>
        <taxon>Chitinophagia</taxon>
        <taxon>Chitinophagales</taxon>
        <taxon>Chitinophagaceae</taxon>
        <taxon>Segetibacter</taxon>
    </lineage>
</organism>
<reference evidence="2 3" key="1">
    <citation type="submission" date="2019-07" db="EMBL/GenBank/DDBJ databases">
        <title>Whole genome shotgun sequence of Segetibacter aerophilus NBRC 106135.</title>
        <authorList>
            <person name="Hosoyama A."/>
            <person name="Uohara A."/>
            <person name="Ohji S."/>
            <person name="Ichikawa N."/>
        </authorList>
    </citation>
    <scope>NUCLEOTIDE SEQUENCE [LARGE SCALE GENOMIC DNA]</scope>
    <source>
        <strain evidence="2 3">NBRC 106135</strain>
    </source>
</reference>
<dbReference type="AlphaFoldDB" id="A0A512BES2"/>
<evidence type="ECO:0000313" key="3">
    <source>
        <dbReference type="Proteomes" id="UP000321513"/>
    </source>
</evidence>
<evidence type="ECO:0000313" key="2">
    <source>
        <dbReference type="EMBL" id="GEO10444.1"/>
    </source>
</evidence>
<dbReference type="InterPro" id="IPR029063">
    <property type="entry name" value="SAM-dependent_MTases_sf"/>
</dbReference>
<accession>A0A512BES2</accession>
<protein>
    <recommendedName>
        <fullName evidence="4">Methyltransferase domain-containing protein</fullName>
    </recommendedName>
</protein>
<keyword evidence="1" id="KW-0812">Transmembrane</keyword>
<dbReference type="Pfam" id="PF13489">
    <property type="entry name" value="Methyltransf_23"/>
    <property type="match status" value="1"/>
</dbReference>
<sequence length="265" mass="30661">MKKEGLTEDQGPVRNKAVNEHRLNFAVARGETQKNVNKEILKFLTKRFEKKQPSKILDLPCGTMLFASYLKLIFPSAQITGADIQEPAVEETRFVKMDLTKEFSLLTDETYDLITSISGIMMFGNTLSFISNCSKRLTPEGTFIITNDNSATILDKLFFLFLGRFRLFKPVFEDSETLIQNVSIQELCRLLRTNGLEIETIKYTSIYVKDLLFFPIAILIYPIQTLYLYYKTKYSTPLVRLMFPFKQYFCRHYIIVARKVSQVSA</sequence>
<keyword evidence="1" id="KW-1133">Transmembrane helix</keyword>
<feature type="transmembrane region" description="Helical" evidence="1">
    <location>
        <begin position="211"/>
        <end position="230"/>
    </location>
</feature>
<gene>
    <name evidence="2" type="ORF">SAE01_29400</name>
</gene>
<keyword evidence="1" id="KW-0472">Membrane</keyword>
<dbReference type="RefSeq" id="WP_147204561.1">
    <property type="nucleotide sequence ID" value="NZ_BJYT01000011.1"/>
</dbReference>
<dbReference type="Proteomes" id="UP000321513">
    <property type="component" value="Unassembled WGS sequence"/>
</dbReference>
<keyword evidence="3" id="KW-1185">Reference proteome</keyword>
<comment type="caution">
    <text evidence="2">The sequence shown here is derived from an EMBL/GenBank/DDBJ whole genome shotgun (WGS) entry which is preliminary data.</text>
</comment>
<dbReference type="EMBL" id="BJYT01000011">
    <property type="protein sequence ID" value="GEO10444.1"/>
    <property type="molecule type" value="Genomic_DNA"/>
</dbReference>
<dbReference type="OrthoDB" id="9811589at2"/>
<evidence type="ECO:0000256" key="1">
    <source>
        <dbReference type="SAM" id="Phobius"/>
    </source>
</evidence>
<evidence type="ECO:0008006" key="4">
    <source>
        <dbReference type="Google" id="ProtNLM"/>
    </source>
</evidence>